<reference evidence="17 18" key="1">
    <citation type="submission" date="2021-01" db="EMBL/GenBank/DDBJ databases">
        <title>Genomic Encyclopedia of Type Strains, Phase IV (KMG-IV): sequencing the most valuable type-strain genomes for metagenomic binning, comparative biology and taxonomic classification.</title>
        <authorList>
            <person name="Goeker M."/>
        </authorList>
    </citation>
    <scope>NUCLEOTIDE SEQUENCE [LARGE SCALE GENOMIC DNA]</scope>
    <source>
        <strain evidence="17 18">DSM 24436</strain>
    </source>
</reference>
<evidence type="ECO:0000256" key="2">
    <source>
        <dbReference type="ARBA" id="ARBA00005898"/>
    </source>
</evidence>
<proteinExistence type="inferred from homology"/>
<feature type="domain" description="Mur ligase N-terminal catalytic" evidence="14">
    <location>
        <begin position="25"/>
        <end position="100"/>
    </location>
</feature>
<dbReference type="Pfam" id="PF02875">
    <property type="entry name" value="Mur_ligase_C"/>
    <property type="match status" value="1"/>
</dbReference>
<comment type="catalytic activity">
    <reaction evidence="12">
        <text>UDP-N-acetyl-alpha-D-muramoyl-L-alanyl-D-glutamate + meso-2,6-diaminopimelate + ATP = UDP-N-acetyl-alpha-D-muramoyl-L-alanyl-gamma-D-glutamyl-meso-2,6-diaminopimelate + ADP + phosphate + H(+)</text>
        <dbReference type="Rhea" id="RHEA:23676"/>
        <dbReference type="ChEBI" id="CHEBI:15378"/>
        <dbReference type="ChEBI" id="CHEBI:30616"/>
        <dbReference type="ChEBI" id="CHEBI:43474"/>
        <dbReference type="ChEBI" id="CHEBI:57791"/>
        <dbReference type="ChEBI" id="CHEBI:83900"/>
        <dbReference type="ChEBI" id="CHEBI:83905"/>
        <dbReference type="ChEBI" id="CHEBI:456216"/>
        <dbReference type="EC" id="6.3.2.13"/>
    </reaction>
</comment>
<keyword evidence="4 12" id="KW-0436">Ligase</keyword>
<dbReference type="HAMAP" id="MF_00208">
    <property type="entry name" value="MurE"/>
    <property type="match status" value="1"/>
</dbReference>
<dbReference type="RefSeq" id="WP_204665220.1">
    <property type="nucleotide sequence ID" value="NZ_JAFBDT010000030.1"/>
</dbReference>
<dbReference type="InterPro" id="IPR035911">
    <property type="entry name" value="MurE/MurF_N"/>
</dbReference>
<keyword evidence="3 12" id="KW-0963">Cytoplasm</keyword>
<evidence type="ECO:0000313" key="17">
    <source>
        <dbReference type="EMBL" id="MBM7562794.1"/>
    </source>
</evidence>
<evidence type="ECO:0000259" key="15">
    <source>
        <dbReference type="Pfam" id="PF02875"/>
    </source>
</evidence>
<evidence type="ECO:0000256" key="7">
    <source>
        <dbReference type="ARBA" id="ARBA00022840"/>
    </source>
</evidence>
<dbReference type="PANTHER" id="PTHR23135:SF4">
    <property type="entry name" value="UDP-N-ACETYLMURAMOYL-L-ALANYL-D-GLUTAMATE--2,6-DIAMINOPIMELATE LIGASE MURE HOMOLOG, CHLOROPLASTIC"/>
    <property type="match status" value="1"/>
</dbReference>
<feature type="binding site" evidence="12">
    <location>
        <position position="464"/>
    </location>
    <ligand>
        <name>meso-2,6-diaminopimelate</name>
        <dbReference type="ChEBI" id="CHEBI:57791"/>
    </ligand>
</feature>
<evidence type="ECO:0000256" key="3">
    <source>
        <dbReference type="ARBA" id="ARBA00022490"/>
    </source>
</evidence>
<feature type="binding site" evidence="12">
    <location>
        <position position="460"/>
    </location>
    <ligand>
        <name>meso-2,6-diaminopimelate</name>
        <dbReference type="ChEBI" id="CHEBI:57791"/>
    </ligand>
</feature>
<evidence type="ECO:0000256" key="10">
    <source>
        <dbReference type="ARBA" id="ARBA00023306"/>
    </source>
</evidence>
<keyword evidence="6 12" id="KW-0547">Nucleotide-binding</keyword>
<dbReference type="EC" id="6.3.2.13" evidence="12"/>
<name>A0ABS2MTP6_9FIRM</name>
<keyword evidence="18" id="KW-1185">Reference proteome</keyword>
<evidence type="ECO:0000256" key="13">
    <source>
        <dbReference type="RuleBase" id="RU004135"/>
    </source>
</evidence>
<feature type="modified residue" description="N6-carboxylysine" evidence="12">
    <location>
        <position position="223"/>
    </location>
</feature>
<dbReference type="Pfam" id="PF01225">
    <property type="entry name" value="Mur_ligase"/>
    <property type="match status" value="1"/>
</dbReference>
<dbReference type="Gene3D" id="3.40.1190.10">
    <property type="entry name" value="Mur-like, catalytic domain"/>
    <property type="match status" value="1"/>
</dbReference>
<dbReference type="InterPro" id="IPR036615">
    <property type="entry name" value="Mur_ligase_C_dom_sf"/>
</dbReference>
<accession>A0ABS2MTP6</accession>
<dbReference type="InterPro" id="IPR004101">
    <property type="entry name" value="Mur_ligase_C"/>
</dbReference>
<keyword evidence="9 12" id="KW-0573">Peptidoglycan synthesis</keyword>
<dbReference type="SUPFAM" id="SSF53244">
    <property type="entry name" value="MurD-like peptide ligases, peptide-binding domain"/>
    <property type="match status" value="1"/>
</dbReference>
<comment type="PTM">
    <text evidence="12">Carboxylation is probably crucial for Mg(2+) binding and, consequently, for the gamma-phosphate positioning of ATP.</text>
</comment>
<evidence type="ECO:0000256" key="11">
    <source>
        <dbReference type="ARBA" id="ARBA00023316"/>
    </source>
</evidence>
<dbReference type="Proteomes" id="UP000767854">
    <property type="component" value="Unassembled WGS sequence"/>
</dbReference>
<keyword evidence="12" id="KW-0460">Magnesium</keyword>
<feature type="domain" description="Mur ligase central" evidence="16">
    <location>
        <begin position="112"/>
        <end position="312"/>
    </location>
</feature>
<keyword evidence="5 12" id="KW-0132">Cell division</keyword>
<feature type="binding site" evidence="12">
    <location>
        <position position="191"/>
    </location>
    <ligand>
        <name>UDP-N-acetyl-alpha-D-muramoyl-L-alanyl-D-glutamate</name>
        <dbReference type="ChEBI" id="CHEBI:83900"/>
    </ligand>
</feature>
<evidence type="ECO:0000256" key="6">
    <source>
        <dbReference type="ARBA" id="ARBA00022741"/>
    </source>
</evidence>
<comment type="function">
    <text evidence="12">Catalyzes the addition of meso-diaminopimelic acid to the nucleotide precursor UDP-N-acetylmuramoyl-L-alanyl-D-glutamate (UMAG) in the biosynthesis of bacterial cell-wall peptidoglycan.</text>
</comment>
<feature type="short sequence motif" description="Meso-diaminopimelate recognition motif" evidence="12">
    <location>
        <begin position="408"/>
        <end position="411"/>
    </location>
</feature>
<comment type="similarity">
    <text evidence="2 12">Belongs to the MurCDEF family. MurE subfamily.</text>
</comment>
<evidence type="ECO:0000256" key="8">
    <source>
        <dbReference type="ARBA" id="ARBA00022960"/>
    </source>
</evidence>
<comment type="cofactor">
    <cofactor evidence="12">
        <name>Mg(2+)</name>
        <dbReference type="ChEBI" id="CHEBI:18420"/>
    </cofactor>
</comment>
<dbReference type="PROSITE" id="PS01011">
    <property type="entry name" value="FOLYLPOLYGLU_SYNT_1"/>
    <property type="match status" value="1"/>
</dbReference>
<feature type="binding site" evidence="12">
    <location>
        <position position="183"/>
    </location>
    <ligand>
        <name>UDP-N-acetyl-alpha-D-muramoyl-L-alanyl-D-glutamate</name>
        <dbReference type="ChEBI" id="CHEBI:83900"/>
    </ligand>
</feature>
<evidence type="ECO:0000256" key="12">
    <source>
        <dbReference type="HAMAP-Rule" id="MF_00208"/>
    </source>
</evidence>
<dbReference type="Gene3D" id="3.90.190.20">
    <property type="entry name" value="Mur ligase, C-terminal domain"/>
    <property type="match status" value="1"/>
</dbReference>
<dbReference type="InterPro" id="IPR018109">
    <property type="entry name" value="Folylpolyglutamate_synth_CS"/>
</dbReference>
<evidence type="ECO:0000256" key="4">
    <source>
        <dbReference type="ARBA" id="ARBA00022598"/>
    </source>
</evidence>
<feature type="binding site" evidence="12">
    <location>
        <begin position="408"/>
        <end position="411"/>
    </location>
    <ligand>
        <name>meso-2,6-diaminopimelate</name>
        <dbReference type="ChEBI" id="CHEBI:57791"/>
    </ligand>
</feature>
<dbReference type="EMBL" id="JAFBDT010000030">
    <property type="protein sequence ID" value="MBM7562794.1"/>
    <property type="molecule type" value="Genomic_DNA"/>
</dbReference>
<evidence type="ECO:0000259" key="16">
    <source>
        <dbReference type="Pfam" id="PF08245"/>
    </source>
</evidence>
<dbReference type="SUPFAM" id="SSF63418">
    <property type="entry name" value="MurE/MurF N-terminal domain"/>
    <property type="match status" value="1"/>
</dbReference>
<feature type="domain" description="Mur ligase C-terminal" evidence="15">
    <location>
        <begin position="334"/>
        <end position="462"/>
    </location>
</feature>
<dbReference type="NCBIfam" id="NF001126">
    <property type="entry name" value="PRK00139.1-4"/>
    <property type="match status" value="1"/>
</dbReference>
<gene>
    <name evidence="12" type="primary">murE</name>
    <name evidence="17" type="ORF">JOC49_002355</name>
</gene>
<evidence type="ECO:0000256" key="9">
    <source>
        <dbReference type="ARBA" id="ARBA00022984"/>
    </source>
</evidence>
<keyword evidence="10 12" id="KW-0131">Cell cycle</keyword>
<dbReference type="PANTHER" id="PTHR23135">
    <property type="entry name" value="MUR LIGASE FAMILY MEMBER"/>
    <property type="match status" value="1"/>
</dbReference>
<protein>
    <recommendedName>
        <fullName evidence="12">UDP-N-acetylmuramoyl-L-alanyl-D-glutamate--2,6-diaminopimelate ligase</fullName>
        <ecNumber evidence="12">6.3.2.13</ecNumber>
    </recommendedName>
    <alternativeName>
        <fullName evidence="12">Meso-A2pm-adding enzyme</fullName>
    </alternativeName>
    <alternativeName>
        <fullName evidence="12">Meso-diaminopimelate-adding enzyme</fullName>
    </alternativeName>
    <alternativeName>
        <fullName evidence="12">UDP-MurNAc-L-Ala-D-Glu:meso-diaminopimelate ligase</fullName>
    </alternativeName>
    <alternativeName>
        <fullName evidence="12">UDP-MurNAc-tripeptide synthetase</fullName>
    </alternativeName>
    <alternativeName>
        <fullName evidence="12">UDP-N-acetylmuramyl-tripeptide synthetase</fullName>
    </alternativeName>
</protein>
<comment type="pathway">
    <text evidence="1 12 13">Cell wall biogenesis; peptidoglycan biosynthesis.</text>
</comment>
<evidence type="ECO:0000259" key="14">
    <source>
        <dbReference type="Pfam" id="PF01225"/>
    </source>
</evidence>
<dbReference type="Pfam" id="PF08245">
    <property type="entry name" value="Mur_ligase_M"/>
    <property type="match status" value="1"/>
</dbReference>
<feature type="binding site" evidence="12">
    <location>
        <position position="384"/>
    </location>
    <ligand>
        <name>meso-2,6-diaminopimelate</name>
        <dbReference type="ChEBI" id="CHEBI:57791"/>
    </ligand>
</feature>
<comment type="caution">
    <text evidence="17">The sequence shown here is derived from an EMBL/GenBank/DDBJ whole genome shotgun (WGS) entry which is preliminary data.</text>
</comment>
<evidence type="ECO:0000256" key="5">
    <source>
        <dbReference type="ARBA" id="ARBA00022618"/>
    </source>
</evidence>
<dbReference type="GO" id="GO:0008765">
    <property type="term" value="F:UDP-N-acetylmuramoylalanyl-D-glutamate-2,6-diaminopimelate ligase activity"/>
    <property type="evidence" value="ECO:0007669"/>
    <property type="project" value="UniProtKB-EC"/>
</dbReference>
<comment type="caution">
    <text evidence="12">Lacks conserved residue(s) required for the propagation of feature annotation.</text>
</comment>
<keyword evidence="7 12" id="KW-0067">ATP-binding</keyword>
<sequence length="489" mass="54023">MQLSELIDGLELSGSNRDVFHGIEVSKVVYDSRKAEKGCVFVAIKGFTSDGHDYVDKAIENGASVIVVEEWPHKMFGDDVTLIEVKDSKKALAVLSSNFYSRPSEKMNLIGVTGTNGKTSVTYIIKSILDEAGIGTGLIGTIECLSGNQRLKTSHTTPLAPELNQYFDQMVRDKCTKCVMEVSSHAIELDRVYNLDFSTGIFTNLSVDHLDLHKNMENYFNVKKRLFENTRMNVVNISDAYGRRLYKDLKARNKSVMTYGFTEEADVYPSEIDYQQKFTLFTVNTPVGSRKVKLSIPGDIYVQNTLAGIACVLAENIGLDLIVKGVEKLKGVRGRFEVLPLNTGFDVIIDYAHTGDGLEKTLNTIKSFAKARIITLFGVGGGSRGEERRYDMGHISGRLSDFTIISSDNPRNVDPQVIASQIASAVEAENGAYAIIIDRKEAIEYAVAHAQAGDIILLAGKGHETTQITNEGTIEFDEREIVFEAVRNL</sequence>
<feature type="binding site" evidence="12">
    <location>
        <begin position="114"/>
        <end position="120"/>
    </location>
    <ligand>
        <name>ATP</name>
        <dbReference type="ChEBI" id="CHEBI:30616"/>
    </ligand>
</feature>
<comment type="subcellular location">
    <subcellularLocation>
        <location evidence="12 13">Cytoplasm</location>
    </subcellularLocation>
</comment>
<organism evidence="17 18">
    <name type="scientific">Fusibacter tunisiensis</name>
    <dbReference type="NCBI Taxonomy" id="1008308"/>
    <lineage>
        <taxon>Bacteria</taxon>
        <taxon>Bacillati</taxon>
        <taxon>Bacillota</taxon>
        <taxon>Clostridia</taxon>
        <taxon>Eubacteriales</taxon>
        <taxon>Eubacteriales Family XII. Incertae Sedis</taxon>
        <taxon>Fusibacter</taxon>
    </lineage>
</organism>
<dbReference type="Gene3D" id="3.40.1390.10">
    <property type="entry name" value="MurE/MurF, N-terminal domain"/>
    <property type="match status" value="1"/>
</dbReference>
<keyword evidence="8 12" id="KW-0133">Cell shape</keyword>
<keyword evidence="11 12" id="KW-0961">Cell wall biogenesis/degradation</keyword>
<evidence type="ECO:0000313" key="18">
    <source>
        <dbReference type="Proteomes" id="UP000767854"/>
    </source>
</evidence>
<dbReference type="InterPro" id="IPR036565">
    <property type="entry name" value="Mur-like_cat_sf"/>
</dbReference>
<dbReference type="NCBIfam" id="TIGR01085">
    <property type="entry name" value="murE"/>
    <property type="match status" value="1"/>
</dbReference>
<evidence type="ECO:0000256" key="1">
    <source>
        <dbReference type="ARBA" id="ARBA00004752"/>
    </source>
</evidence>
<dbReference type="SUPFAM" id="SSF53623">
    <property type="entry name" value="MurD-like peptide ligases, catalytic domain"/>
    <property type="match status" value="1"/>
</dbReference>
<dbReference type="InterPro" id="IPR005761">
    <property type="entry name" value="UDP-N-AcMur-Glu-dNH2Pim_ligase"/>
</dbReference>
<dbReference type="InterPro" id="IPR000713">
    <property type="entry name" value="Mur_ligase_N"/>
</dbReference>
<dbReference type="InterPro" id="IPR013221">
    <property type="entry name" value="Mur_ligase_cen"/>
</dbReference>
<feature type="binding site" evidence="12">
    <location>
        <position position="32"/>
    </location>
    <ligand>
        <name>UDP-N-acetyl-alpha-D-muramoyl-L-alanyl-D-glutamate</name>
        <dbReference type="ChEBI" id="CHEBI:83900"/>
    </ligand>
</feature>
<feature type="binding site" evidence="12">
    <location>
        <begin position="156"/>
        <end position="157"/>
    </location>
    <ligand>
        <name>UDP-N-acetyl-alpha-D-muramoyl-L-alanyl-D-glutamate</name>
        <dbReference type="ChEBI" id="CHEBI:83900"/>
    </ligand>
</feature>